<dbReference type="AlphaFoldDB" id="A0AAV3YD52"/>
<feature type="region of interest" description="Disordered" evidence="1">
    <location>
        <begin position="31"/>
        <end position="64"/>
    </location>
</feature>
<proteinExistence type="predicted"/>
<protein>
    <recommendedName>
        <fullName evidence="4">PiggyBac transposable element-derived protein domain-containing protein</fullName>
    </recommendedName>
</protein>
<evidence type="ECO:0000313" key="2">
    <source>
        <dbReference type="EMBL" id="GFN80367.1"/>
    </source>
</evidence>
<accession>A0AAV3YD52</accession>
<dbReference type="Proteomes" id="UP000735302">
    <property type="component" value="Unassembled WGS sequence"/>
</dbReference>
<comment type="caution">
    <text evidence="2">The sequence shown here is derived from an EMBL/GenBank/DDBJ whole genome shotgun (WGS) entry which is preliminary data.</text>
</comment>
<reference evidence="2 3" key="1">
    <citation type="journal article" date="2021" name="Elife">
        <title>Chloroplast acquisition without the gene transfer in kleptoplastic sea slugs, Plakobranchus ocellatus.</title>
        <authorList>
            <person name="Maeda T."/>
            <person name="Takahashi S."/>
            <person name="Yoshida T."/>
            <person name="Shimamura S."/>
            <person name="Takaki Y."/>
            <person name="Nagai Y."/>
            <person name="Toyoda A."/>
            <person name="Suzuki Y."/>
            <person name="Arimoto A."/>
            <person name="Ishii H."/>
            <person name="Satoh N."/>
            <person name="Nishiyama T."/>
            <person name="Hasebe M."/>
            <person name="Maruyama T."/>
            <person name="Minagawa J."/>
            <person name="Obokata J."/>
            <person name="Shigenobu S."/>
        </authorList>
    </citation>
    <scope>NUCLEOTIDE SEQUENCE [LARGE SCALE GENOMIC DNA]</scope>
</reference>
<keyword evidence="3" id="KW-1185">Reference proteome</keyword>
<name>A0AAV3YD52_9GAST</name>
<dbReference type="EMBL" id="BLXT01000825">
    <property type="protein sequence ID" value="GFN80367.1"/>
    <property type="molecule type" value="Genomic_DNA"/>
</dbReference>
<gene>
    <name evidence="2" type="ORF">PoB_000687300</name>
</gene>
<feature type="compositionally biased region" description="Basic and acidic residues" evidence="1">
    <location>
        <begin position="47"/>
        <end position="64"/>
    </location>
</feature>
<evidence type="ECO:0000256" key="1">
    <source>
        <dbReference type="SAM" id="MobiDB-lite"/>
    </source>
</evidence>
<organism evidence="2 3">
    <name type="scientific">Plakobranchus ocellatus</name>
    <dbReference type="NCBI Taxonomy" id="259542"/>
    <lineage>
        <taxon>Eukaryota</taxon>
        <taxon>Metazoa</taxon>
        <taxon>Spiralia</taxon>
        <taxon>Lophotrochozoa</taxon>
        <taxon>Mollusca</taxon>
        <taxon>Gastropoda</taxon>
        <taxon>Heterobranchia</taxon>
        <taxon>Euthyneura</taxon>
        <taxon>Panpulmonata</taxon>
        <taxon>Sacoglossa</taxon>
        <taxon>Placobranchoidea</taxon>
        <taxon>Plakobranchidae</taxon>
        <taxon>Plakobranchus</taxon>
    </lineage>
</organism>
<evidence type="ECO:0000313" key="3">
    <source>
        <dbReference type="Proteomes" id="UP000735302"/>
    </source>
</evidence>
<evidence type="ECO:0008006" key="4">
    <source>
        <dbReference type="Google" id="ProtNLM"/>
    </source>
</evidence>
<sequence length="214" mass="25145">MDLGLESQEERLAIEIFLKRFLDESNVEDDFALPDDDLNSSDSEPAESDRSRDLDLDPKHQDQQDKYMGGSVFQVKMTSDKIYLQRISGLVVWCSPAMFEQPEFDSNRKKKTLASYWTTRPSQATPIFNSVMTYDEFVLISRMVHLNYIAREIERVQEGHDPWSKLRQGKECWQEEDKVLVSRCKVGCHLQFVQRLRHVTDQGLQKRRRIQQQV</sequence>